<evidence type="ECO:0000313" key="5">
    <source>
        <dbReference type="Proteomes" id="UP001604282"/>
    </source>
</evidence>
<dbReference type="InterPro" id="IPR013517">
    <property type="entry name" value="FG-GAP"/>
</dbReference>
<sequence>MIHARAYTSRRIAAAAVTVALAAAGVTAPAFTAAAAPATGQDQQDTAVSFPRNADVVGAGPSGFLSKTRGETPEYRWTWYADGTSVVVPGAFVGGGAADLIAVGDETELRSQRVLRLRDMSTPASAAADPVVVDLDAFGPRHRFAAVFGSTLAVSVVSATGTHRPHLLTVEDGKPVLRAVTGISGDCEPSLQGGFGAGAAVYDCVDAEQRYRKVVVDLVAAAAEYTAPADEPRRVEMWGAVSDAYAVWRESDATADWFGVHKRGTTERALVRATGVPYDPLHLVGGWIVQGQPVHIETSSFTDGASNPRKRPLTAWPIGTGGTVDDAARVELLTAHSSAVPGPGGTLLVRGGTADRGEGLYRISPSPEGGRPLVELVASTGQSTVVAVTGASVPKELTGEQAARGVDLAWDLSRGDSRVWLTVTHVSSGTTVYSGWPVANGAAGAPRRITWHWDGKDLEAGDWGAPARNGAYEWKLTARPDDGIGPEAVATGRFSVTRPAAAHDYDDDGTADLLTRDPEGVLWRYGTRPTAPGGSPTDTGGSRVGGGWKAYDRLASVGNVAGGPAPDTLARDRSGMLWLYHGTGFRHSPFTARRPIGGGWQVYDRITGGSDVTGDGRPDLLASDRTGVLWLYPGTGNSSAPFSARKKVGAGWGVYNELTAAGNLGGAKAGDLLARDRSGVLWLYLGKGDGTFTARKRVGAGWGAFTGLTAVGDANGDGRADLLAWNGDETFYAGTGDWSAPFKRRTPAALTQDSAYDTLF</sequence>
<feature type="chain" id="PRO_5046127153" evidence="3">
    <location>
        <begin position="36"/>
        <end position="760"/>
    </location>
</feature>
<feature type="region of interest" description="Disordered" evidence="2">
    <location>
        <begin position="299"/>
        <end position="318"/>
    </location>
</feature>
<keyword evidence="1 3" id="KW-0732">Signal</keyword>
<evidence type="ECO:0000256" key="3">
    <source>
        <dbReference type="SAM" id="SignalP"/>
    </source>
</evidence>
<comment type="caution">
    <text evidence="4">The sequence shown here is derived from an EMBL/GenBank/DDBJ whole genome shotgun (WGS) entry which is preliminary data.</text>
</comment>
<dbReference type="Pfam" id="PF13517">
    <property type="entry name" value="FG-GAP_3"/>
    <property type="match status" value="1"/>
</dbReference>
<evidence type="ECO:0000256" key="1">
    <source>
        <dbReference type="ARBA" id="ARBA00022729"/>
    </source>
</evidence>
<name>A0ABW7BVZ3_9ACTN</name>
<feature type="signal peptide" evidence="3">
    <location>
        <begin position="1"/>
        <end position="35"/>
    </location>
</feature>
<dbReference type="Proteomes" id="UP001604282">
    <property type="component" value="Unassembled WGS sequence"/>
</dbReference>
<reference evidence="4 5" key="1">
    <citation type="submission" date="2024-10" db="EMBL/GenBank/DDBJ databases">
        <title>The Natural Products Discovery Center: Release of the First 8490 Sequenced Strains for Exploring Actinobacteria Biosynthetic Diversity.</title>
        <authorList>
            <person name="Kalkreuter E."/>
            <person name="Kautsar S.A."/>
            <person name="Yang D."/>
            <person name="Bader C.D."/>
            <person name="Teijaro C.N."/>
            <person name="Fluegel L."/>
            <person name="Davis C.M."/>
            <person name="Simpson J.R."/>
            <person name="Lauterbach L."/>
            <person name="Steele A.D."/>
            <person name="Gui C."/>
            <person name="Meng S."/>
            <person name="Li G."/>
            <person name="Viehrig K."/>
            <person name="Ye F."/>
            <person name="Su P."/>
            <person name="Kiefer A.F."/>
            <person name="Nichols A."/>
            <person name="Cepeda A.J."/>
            <person name="Yan W."/>
            <person name="Fan B."/>
            <person name="Jiang Y."/>
            <person name="Adhikari A."/>
            <person name="Zheng C.-J."/>
            <person name="Schuster L."/>
            <person name="Cowan T.M."/>
            <person name="Smanski M.J."/>
            <person name="Chevrette M.G."/>
            <person name="De Carvalho L.P.S."/>
            <person name="Shen B."/>
        </authorList>
    </citation>
    <scope>NUCLEOTIDE SEQUENCE [LARGE SCALE GENOMIC DNA]</scope>
    <source>
        <strain evidence="4 5">NPDC048229</strain>
    </source>
</reference>
<keyword evidence="5" id="KW-1185">Reference proteome</keyword>
<evidence type="ECO:0000256" key="2">
    <source>
        <dbReference type="SAM" id="MobiDB-lite"/>
    </source>
</evidence>
<organism evidence="4 5">
    <name type="scientific">Streptomyces omiyaensis</name>
    <dbReference type="NCBI Taxonomy" id="68247"/>
    <lineage>
        <taxon>Bacteria</taxon>
        <taxon>Bacillati</taxon>
        <taxon>Actinomycetota</taxon>
        <taxon>Actinomycetes</taxon>
        <taxon>Kitasatosporales</taxon>
        <taxon>Streptomycetaceae</taxon>
        <taxon>Streptomyces</taxon>
    </lineage>
</organism>
<accession>A0ABW7BVZ3</accession>
<dbReference type="RefSeq" id="WP_392883512.1">
    <property type="nucleotide sequence ID" value="NZ_JBICZW010000014.1"/>
</dbReference>
<dbReference type="InterPro" id="IPR028994">
    <property type="entry name" value="Integrin_alpha_N"/>
</dbReference>
<protein>
    <submittedName>
        <fullName evidence="4">FG-GAP repeat domain-containing protein</fullName>
    </submittedName>
</protein>
<dbReference type="SUPFAM" id="SSF69318">
    <property type="entry name" value="Integrin alpha N-terminal domain"/>
    <property type="match status" value="1"/>
</dbReference>
<evidence type="ECO:0000313" key="4">
    <source>
        <dbReference type="EMBL" id="MFG3191680.1"/>
    </source>
</evidence>
<dbReference type="EMBL" id="JBICZW010000014">
    <property type="protein sequence ID" value="MFG3191680.1"/>
    <property type="molecule type" value="Genomic_DNA"/>
</dbReference>
<gene>
    <name evidence="4" type="ORF">ACGFYS_22390</name>
</gene>
<dbReference type="Gene3D" id="2.115.10.10">
    <property type="entry name" value="Tachylectin 2"/>
    <property type="match status" value="1"/>
</dbReference>
<proteinExistence type="predicted"/>